<reference evidence="5 6" key="1">
    <citation type="submission" date="2016-06" db="EMBL/GenBank/DDBJ databases">
        <title>Complete genome sequence of Edwardsiella hoshinae ATCC 35051.</title>
        <authorList>
            <person name="Reichley S.R."/>
            <person name="Waldbieser G.C."/>
            <person name="Lawrence M.L."/>
            <person name="Griffin M.J."/>
        </authorList>
    </citation>
    <scope>NUCLEOTIDE SEQUENCE [LARGE SCALE GENOMIC DNA]</scope>
    <source>
        <strain evidence="5 6">ATCC 35051</strain>
    </source>
</reference>
<evidence type="ECO:0000313" key="6">
    <source>
        <dbReference type="Proteomes" id="UP000175893"/>
    </source>
</evidence>
<feature type="transmembrane region" description="Helical" evidence="3">
    <location>
        <begin position="6"/>
        <end position="25"/>
    </location>
</feature>
<feature type="transmembrane region" description="Helical" evidence="3">
    <location>
        <begin position="123"/>
        <end position="142"/>
    </location>
</feature>
<comment type="similarity">
    <text evidence="1 2">Belongs to the peptidase A24 family.</text>
</comment>
<dbReference type="InterPro" id="IPR014032">
    <property type="entry name" value="Peptidase_A24A_bac"/>
</dbReference>
<keyword evidence="3" id="KW-0472">Membrane</keyword>
<keyword evidence="3" id="KW-0812">Transmembrane</keyword>
<keyword evidence="6" id="KW-1185">Reference proteome</keyword>
<dbReference type="PRINTS" id="PR00864">
    <property type="entry name" value="PREPILNPTASE"/>
</dbReference>
<dbReference type="EMBL" id="CP016043">
    <property type="protein sequence ID" value="AOV96543.1"/>
    <property type="molecule type" value="Genomic_DNA"/>
</dbReference>
<sequence length="223" mass="23942">MTQDGWFTLAAMLGFTLGFPLHRLLCVLPRPLLPPLGWYDRHFPPFPSSMALACGLAAIALVLANRLPPGGVWLCGLGFCSLSLGLALLDRAMLLLPDQLTLGLLWLGLFWQASYRPVTLPDAVFGALTGYLLLWLVAWGFWRWRGIEGLGGGDAKLLAALGAWVGVSRLPTLLLAACLLALVGFAWRTWRQGALSPLPAPFGPPLVLAGVWLLLPLLPSSGA</sequence>
<feature type="transmembrane region" description="Helical" evidence="3">
    <location>
        <begin position="46"/>
        <end position="64"/>
    </location>
</feature>
<dbReference type="PANTHER" id="PTHR30487">
    <property type="entry name" value="TYPE 4 PREPILIN-LIKE PROTEINS LEADER PEPTIDE-PROCESSING ENZYME"/>
    <property type="match status" value="1"/>
</dbReference>
<feature type="transmembrane region" description="Helical" evidence="3">
    <location>
        <begin position="94"/>
        <end position="111"/>
    </location>
</feature>
<feature type="transmembrane region" description="Helical" evidence="3">
    <location>
        <begin position="199"/>
        <end position="218"/>
    </location>
</feature>
<dbReference type="Gene3D" id="1.20.120.1220">
    <property type="match status" value="1"/>
</dbReference>
<feature type="domain" description="Prepilin type IV endopeptidase peptidase" evidence="4">
    <location>
        <begin position="79"/>
        <end position="183"/>
    </location>
</feature>
<dbReference type="Pfam" id="PF01478">
    <property type="entry name" value="Peptidase_A24"/>
    <property type="match status" value="1"/>
</dbReference>
<proteinExistence type="inferred from homology"/>
<evidence type="ECO:0000313" key="5">
    <source>
        <dbReference type="EMBL" id="AOV96543.1"/>
    </source>
</evidence>
<dbReference type="PANTHER" id="PTHR30487:SF0">
    <property type="entry name" value="PREPILIN LEADER PEPTIDASE_N-METHYLTRANSFERASE-RELATED"/>
    <property type="match status" value="1"/>
</dbReference>
<keyword evidence="3" id="KW-1133">Transmembrane helix</keyword>
<organism evidence="5 6">
    <name type="scientific">Edwardsiella hoshinae</name>
    <dbReference type="NCBI Taxonomy" id="93378"/>
    <lineage>
        <taxon>Bacteria</taxon>
        <taxon>Pseudomonadati</taxon>
        <taxon>Pseudomonadota</taxon>
        <taxon>Gammaproteobacteria</taxon>
        <taxon>Enterobacterales</taxon>
        <taxon>Hafniaceae</taxon>
        <taxon>Edwardsiella</taxon>
    </lineage>
</organism>
<evidence type="ECO:0000256" key="1">
    <source>
        <dbReference type="ARBA" id="ARBA00005801"/>
    </source>
</evidence>
<name>A0ABM6EI07_9GAMM</name>
<dbReference type="InterPro" id="IPR050882">
    <property type="entry name" value="Prepilin_peptidase/N-MTase"/>
</dbReference>
<dbReference type="RefSeq" id="WP_070244712.1">
    <property type="nucleotide sequence ID" value="NZ_CP016043.1"/>
</dbReference>
<dbReference type="Proteomes" id="UP000175893">
    <property type="component" value="Chromosome"/>
</dbReference>
<feature type="transmembrane region" description="Helical" evidence="3">
    <location>
        <begin position="70"/>
        <end position="89"/>
    </location>
</feature>
<evidence type="ECO:0000256" key="2">
    <source>
        <dbReference type="RuleBase" id="RU003793"/>
    </source>
</evidence>
<evidence type="ECO:0000259" key="4">
    <source>
        <dbReference type="Pfam" id="PF01478"/>
    </source>
</evidence>
<accession>A0ABM6EI07</accession>
<evidence type="ECO:0000256" key="3">
    <source>
        <dbReference type="SAM" id="Phobius"/>
    </source>
</evidence>
<dbReference type="InterPro" id="IPR000045">
    <property type="entry name" value="Prepilin_IV_endopep_pep"/>
</dbReference>
<protein>
    <submittedName>
        <fullName evidence="5">Peptidase A24</fullName>
    </submittedName>
</protein>
<gene>
    <name evidence="5" type="ORF">A9798_05990</name>
</gene>
<feature type="transmembrane region" description="Helical" evidence="3">
    <location>
        <begin position="163"/>
        <end position="187"/>
    </location>
</feature>